<dbReference type="Proteomes" id="UP000291078">
    <property type="component" value="Unassembled WGS sequence"/>
</dbReference>
<evidence type="ECO:0000256" key="2">
    <source>
        <dbReference type="ARBA" id="ARBA00006464"/>
    </source>
</evidence>
<dbReference type="Pfam" id="PF02397">
    <property type="entry name" value="Bac_transf"/>
    <property type="match status" value="1"/>
</dbReference>
<evidence type="ECO:0000256" key="9">
    <source>
        <dbReference type="SAM" id="Phobius"/>
    </source>
</evidence>
<dbReference type="OrthoDB" id="9808602at2"/>
<keyword evidence="4 11" id="KW-0808">Transferase</keyword>
<evidence type="ECO:0000256" key="1">
    <source>
        <dbReference type="ARBA" id="ARBA00004236"/>
    </source>
</evidence>
<comment type="similarity">
    <text evidence="2">Belongs to the bacterial sugar transferase family.</text>
</comment>
<feature type="region of interest" description="Disordered" evidence="8">
    <location>
        <begin position="1"/>
        <end position="21"/>
    </location>
</feature>
<keyword evidence="5 9" id="KW-0812">Transmembrane</keyword>
<dbReference type="PANTHER" id="PTHR30576:SF4">
    <property type="entry name" value="UNDECAPRENYL-PHOSPHATE GALACTOSE PHOSPHOTRANSFERASE"/>
    <property type="match status" value="1"/>
</dbReference>
<gene>
    <name evidence="11" type="ORF">EV147_1357</name>
</gene>
<dbReference type="EMBL" id="SGXM01000001">
    <property type="protein sequence ID" value="RZT42327.1"/>
    <property type="molecule type" value="Genomic_DNA"/>
</dbReference>
<dbReference type="PANTHER" id="PTHR30576">
    <property type="entry name" value="COLANIC BIOSYNTHESIS UDP-GLUCOSE LIPID CARRIER TRANSFERASE"/>
    <property type="match status" value="1"/>
</dbReference>
<dbReference type="AlphaFoldDB" id="A0A4Q7S8R1"/>
<evidence type="ECO:0000256" key="8">
    <source>
        <dbReference type="SAM" id="MobiDB-lite"/>
    </source>
</evidence>
<accession>A0A4Q7S8R1</accession>
<feature type="domain" description="Bacterial sugar transferase" evidence="10">
    <location>
        <begin position="48"/>
        <end position="238"/>
    </location>
</feature>
<sequence>MHTLHPTAAEPGSIIPQSRAAPAPSQALQALQALHARPRGRWLSRTTKRLFDVSAAVSLLVVLSPALAAIAWRVGRDGGPCLYGHPRIGKGGRPFKCLKFRSMVPDAEARLKSLLESDPAARAEWEATYKLRNDIRVTAIGRLLRRTSLDELPQLWNVVRGEMSLVGPRPVVEKELQRYGACAAYYLQVPPGITGPWQVSGRNDTSYEDRVALDLDYVTHWSLARDIGILFRTVGVVLRRRGAY</sequence>
<evidence type="ECO:0000256" key="4">
    <source>
        <dbReference type="ARBA" id="ARBA00022679"/>
    </source>
</evidence>
<dbReference type="InterPro" id="IPR003362">
    <property type="entry name" value="Bact_transf"/>
</dbReference>
<evidence type="ECO:0000256" key="3">
    <source>
        <dbReference type="ARBA" id="ARBA00022475"/>
    </source>
</evidence>
<keyword evidence="7 9" id="KW-0472">Membrane</keyword>
<evidence type="ECO:0000259" key="10">
    <source>
        <dbReference type="Pfam" id="PF02397"/>
    </source>
</evidence>
<feature type="transmembrane region" description="Helical" evidence="9">
    <location>
        <begin position="50"/>
        <end position="72"/>
    </location>
</feature>
<evidence type="ECO:0000256" key="7">
    <source>
        <dbReference type="ARBA" id="ARBA00023136"/>
    </source>
</evidence>
<evidence type="ECO:0000313" key="12">
    <source>
        <dbReference type="Proteomes" id="UP000291078"/>
    </source>
</evidence>
<comment type="subcellular location">
    <subcellularLocation>
        <location evidence="1">Cell membrane</location>
    </subcellularLocation>
</comment>
<protein>
    <submittedName>
        <fullName evidence="11">Undecaprenyl-phosphate galactose phosphotransferase WbaP</fullName>
    </submittedName>
</protein>
<organism evidence="11 12">
    <name type="scientific">Cupriavidus agavae</name>
    <dbReference type="NCBI Taxonomy" id="1001822"/>
    <lineage>
        <taxon>Bacteria</taxon>
        <taxon>Pseudomonadati</taxon>
        <taxon>Pseudomonadota</taxon>
        <taxon>Betaproteobacteria</taxon>
        <taxon>Burkholderiales</taxon>
        <taxon>Burkholderiaceae</taxon>
        <taxon>Cupriavidus</taxon>
    </lineage>
</organism>
<keyword evidence="3" id="KW-1003">Cell membrane</keyword>
<keyword evidence="6 9" id="KW-1133">Transmembrane helix</keyword>
<evidence type="ECO:0000256" key="6">
    <source>
        <dbReference type="ARBA" id="ARBA00022989"/>
    </source>
</evidence>
<name>A0A4Q7S8R1_9BURK</name>
<proteinExistence type="inferred from homology"/>
<keyword evidence="12" id="KW-1185">Reference proteome</keyword>
<evidence type="ECO:0000256" key="5">
    <source>
        <dbReference type="ARBA" id="ARBA00022692"/>
    </source>
</evidence>
<dbReference type="GO" id="GO:0016780">
    <property type="term" value="F:phosphotransferase activity, for other substituted phosphate groups"/>
    <property type="evidence" value="ECO:0007669"/>
    <property type="project" value="TreeGrafter"/>
</dbReference>
<comment type="caution">
    <text evidence="11">The sequence shown here is derived from an EMBL/GenBank/DDBJ whole genome shotgun (WGS) entry which is preliminary data.</text>
</comment>
<reference evidence="11 12" key="1">
    <citation type="journal article" date="2015" name="Stand. Genomic Sci.">
        <title>Genomic Encyclopedia of Bacterial and Archaeal Type Strains, Phase III: the genomes of soil and plant-associated and newly described type strains.</title>
        <authorList>
            <person name="Whitman W.B."/>
            <person name="Woyke T."/>
            <person name="Klenk H.P."/>
            <person name="Zhou Y."/>
            <person name="Lilburn T.G."/>
            <person name="Beck B.J."/>
            <person name="De Vos P."/>
            <person name="Vandamme P."/>
            <person name="Eisen J.A."/>
            <person name="Garrity G."/>
            <person name="Hugenholtz P."/>
            <person name="Kyrpides N.C."/>
        </authorList>
    </citation>
    <scope>NUCLEOTIDE SEQUENCE [LARGE SCALE GENOMIC DNA]</scope>
    <source>
        <strain evidence="11 12">ASC-9842</strain>
    </source>
</reference>
<dbReference type="GO" id="GO:0005886">
    <property type="term" value="C:plasma membrane"/>
    <property type="evidence" value="ECO:0007669"/>
    <property type="project" value="UniProtKB-SubCell"/>
</dbReference>
<evidence type="ECO:0000313" key="11">
    <source>
        <dbReference type="EMBL" id="RZT42327.1"/>
    </source>
</evidence>